<dbReference type="OrthoDB" id="4291258at2"/>
<protein>
    <submittedName>
        <fullName evidence="1">Uncharacterized protein</fullName>
    </submittedName>
</protein>
<proteinExistence type="predicted"/>
<sequence>MDTDTGRAQLELYVEALRSRLAPDQFIVLMRAFTVCRGAGSALAPGLSLTAQEQELFTPEVQSEMLTLMAMGMDTIRRPREWPWTRDAGAVHR</sequence>
<organism evidence="1 4">
    <name type="scientific">Streptomyces radicis</name>
    <dbReference type="NCBI Taxonomy" id="1750517"/>
    <lineage>
        <taxon>Bacteria</taxon>
        <taxon>Bacillati</taxon>
        <taxon>Actinomycetota</taxon>
        <taxon>Actinomycetes</taxon>
        <taxon>Kitasatosporales</taxon>
        <taxon>Streptomycetaceae</taxon>
        <taxon>Streptomyces</taxon>
    </lineage>
</organism>
<dbReference type="RefSeq" id="WP_120699630.1">
    <property type="nucleotide sequence ID" value="NZ_RBDX01000030.1"/>
</dbReference>
<name>A0A3A9W6V6_9ACTN</name>
<dbReference type="Proteomes" id="UP000275024">
    <property type="component" value="Unassembled WGS sequence"/>
</dbReference>
<dbReference type="Proteomes" id="UP000268652">
    <property type="component" value="Unassembled WGS sequence"/>
</dbReference>
<evidence type="ECO:0000313" key="3">
    <source>
        <dbReference type="Proteomes" id="UP000268652"/>
    </source>
</evidence>
<reference evidence="3 4" key="1">
    <citation type="submission" date="2018-09" db="EMBL/GenBank/DDBJ databases">
        <title>Streptomyces sp. nov. DS1-2, an endophytic actinomycete isolated from roots of Dendrobium scabrilingue.</title>
        <authorList>
            <person name="Kuncharoen N."/>
            <person name="Kudo T."/>
            <person name="Ohkuma M."/>
            <person name="Yuki M."/>
            <person name="Tanasupawat S."/>
        </authorList>
    </citation>
    <scope>NUCLEOTIDE SEQUENCE [LARGE SCALE GENOMIC DNA]</scope>
    <source>
        <strain evidence="1 4">AZ1-7</strain>
        <strain evidence="2 3">DS1-2</strain>
    </source>
</reference>
<dbReference type="EMBL" id="RBDX01000030">
    <property type="protein sequence ID" value="RKN05014.1"/>
    <property type="molecule type" value="Genomic_DNA"/>
</dbReference>
<keyword evidence="3" id="KW-1185">Reference proteome</keyword>
<comment type="caution">
    <text evidence="1">The sequence shown here is derived from an EMBL/GenBank/DDBJ whole genome shotgun (WGS) entry which is preliminary data.</text>
</comment>
<dbReference type="AlphaFoldDB" id="A0A3A9W6V6"/>
<accession>A0A3A9W6V6</accession>
<dbReference type="EMBL" id="RBDY01000028">
    <property type="protein sequence ID" value="RKN16283.1"/>
    <property type="molecule type" value="Genomic_DNA"/>
</dbReference>
<gene>
    <name evidence="2" type="ORF">D7318_25870</name>
    <name evidence="1" type="ORF">D7319_26915</name>
</gene>
<evidence type="ECO:0000313" key="1">
    <source>
        <dbReference type="EMBL" id="RKN05014.1"/>
    </source>
</evidence>
<evidence type="ECO:0000313" key="2">
    <source>
        <dbReference type="EMBL" id="RKN16283.1"/>
    </source>
</evidence>
<evidence type="ECO:0000313" key="4">
    <source>
        <dbReference type="Proteomes" id="UP000275024"/>
    </source>
</evidence>